<dbReference type="AlphaFoldDB" id="A0A9D5CE90"/>
<comment type="caution">
    <text evidence="2">The sequence shown here is derived from an EMBL/GenBank/DDBJ whole genome shotgun (WGS) entry which is preliminary data.</text>
</comment>
<gene>
    <name evidence="2" type="ORF">J5N97_019507</name>
</gene>
<evidence type="ECO:0000256" key="1">
    <source>
        <dbReference type="SAM" id="MobiDB-lite"/>
    </source>
</evidence>
<name>A0A9D5CE90_9LILI</name>
<dbReference type="Proteomes" id="UP001085076">
    <property type="component" value="Miscellaneous, Linkage group lg05"/>
</dbReference>
<evidence type="ECO:0000313" key="2">
    <source>
        <dbReference type="EMBL" id="KAJ0971548.1"/>
    </source>
</evidence>
<evidence type="ECO:0000313" key="3">
    <source>
        <dbReference type="Proteomes" id="UP001085076"/>
    </source>
</evidence>
<accession>A0A9D5CE90</accession>
<protein>
    <submittedName>
        <fullName evidence="2">Uncharacterized protein</fullName>
    </submittedName>
</protein>
<feature type="region of interest" description="Disordered" evidence="1">
    <location>
        <begin position="63"/>
        <end position="91"/>
    </location>
</feature>
<proteinExistence type="predicted"/>
<organism evidence="2 3">
    <name type="scientific">Dioscorea zingiberensis</name>
    <dbReference type="NCBI Taxonomy" id="325984"/>
    <lineage>
        <taxon>Eukaryota</taxon>
        <taxon>Viridiplantae</taxon>
        <taxon>Streptophyta</taxon>
        <taxon>Embryophyta</taxon>
        <taxon>Tracheophyta</taxon>
        <taxon>Spermatophyta</taxon>
        <taxon>Magnoliopsida</taxon>
        <taxon>Liliopsida</taxon>
        <taxon>Dioscoreales</taxon>
        <taxon>Dioscoreaceae</taxon>
        <taxon>Dioscorea</taxon>
    </lineage>
</organism>
<sequence length="135" mass="14595">MLGGDKTSLERQANACIGAKVCFPPQSLAYIKARPAVAVTTSNLPRLPGLKRDRRAFFPQALEGSLENKPLPSQLPLSEEGTLDTSRRALPSARTTAGKLTLCEKEIGNRRGTDLTAILWSGMGTQRDMNLGLMN</sequence>
<reference evidence="2" key="1">
    <citation type="submission" date="2021-03" db="EMBL/GenBank/DDBJ databases">
        <authorList>
            <person name="Li Z."/>
            <person name="Yang C."/>
        </authorList>
    </citation>
    <scope>NUCLEOTIDE SEQUENCE</scope>
    <source>
        <strain evidence="2">Dzin_1.0</strain>
        <tissue evidence="2">Leaf</tissue>
    </source>
</reference>
<keyword evidence="3" id="KW-1185">Reference proteome</keyword>
<reference evidence="2" key="2">
    <citation type="journal article" date="2022" name="Hortic Res">
        <title>The genome of Dioscorea zingiberensis sheds light on the biosynthesis, origin and evolution of the medicinally important diosgenin saponins.</title>
        <authorList>
            <person name="Li Y."/>
            <person name="Tan C."/>
            <person name="Li Z."/>
            <person name="Guo J."/>
            <person name="Li S."/>
            <person name="Chen X."/>
            <person name="Wang C."/>
            <person name="Dai X."/>
            <person name="Yang H."/>
            <person name="Song W."/>
            <person name="Hou L."/>
            <person name="Xu J."/>
            <person name="Tong Z."/>
            <person name="Xu A."/>
            <person name="Yuan X."/>
            <person name="Wang W."/>
            <person name="Yang Q."/>
            <person name="Chen L."/>
            <person name="Sun Z."/>
            <person name="Wang K."/>
            <person name="Pan B."/>
            <person name="Chen J."/>
            <person name="Bao Y."/>
            <person name="Liu F."/>
            <person name="Qi X."/>
            <person name="Gang D.R."/>
            <person name="Wen J."/>
            <person name="Li J."/>
        </authorList>
    </citation>
    <scope>NUCLEOTIDE SEQUENCE</scope>
    <source>
        <strain evidence="2">Dzin_1.0</strain>
    </source>
</reference>
<dbReference type="EMBL" id="JAGGNH010000005">
    <property type="protein sequence ID" value="KAJ0971548.1"/>
    <property type="molecule type" value="Genomic_DNA"/>
</dbReference>